<accession>A0ABS8KTR1</accession>
<dbReference type="Proteomes" id="UP001198862">
    <property type="component" value="Unassembled WGS sequence"/>
</dbReference>
<dbReference type="RefSeq" id="WP_230550667.1">
    <property type="nucleotide sequence ID" value="NZ_JAJISD010000004.1"/>
</dbReference>
<gene>
    <name evidence="1" type="ORF">LJ725_10840</name>
</gene>
<name>A0ABS8KTR1_9HYPH</name>
<organism evidence="1 2">
    <name type="scientific">Reyranella aquatilis</name>
    <dbReference type="NCBI Taxonomy" id="2035356"/>
    <lineage>
        <taxon>Bacteria</taxon>
        <taxon>Pseudomonadati</taxon>
        <taxon>Pseudomonadota</taxon>
        <taxon>Alphaproteobacteria</taxon>
        <taxon>Hyphomicrobiales</taxon>
        <taxon>Reyranellaceae</taxon>
        <taxon>Reyranella</taxon>
    </lineage>
</organism>
<evidence type="ECO:0008006" key="3">
    <source>
        <dbReference type="Google" id="ProtNLM"/>
    </source>
</evidence>
<protein>
    <recommendedName>
        <fullName evidence="3">Tat pathway signal protein</fullName>
    </recommendedName>
</protein>
<dbReference type="EMBL" id="JAJISD010000004">
    <property type="protein sequence ID" value="MCC8429465.1"/>
    <property type="molecule type" value="Genomic_DNA"/>
</dbReference>
<evidence type="ECO:0000313" key="1">
    <source>
        <dbReference type="EMBL" id="MCC8429465.1"/>
    </source>
</evidence>
<sequence>MSDPGRRNLLSRMVAASVVVLPLATGVQGPAASQSALTEDELERISREIAIEAVKFASLRWPPGQFPLRVAFAAGENLKQNTDCSEEWQRQFEEYVRFINAKSKLLTPTSINDALDAYVFYGAFSELEVLPVFKLEEAQFQSIERIQSRNQDRFSRSFQFGYGADGFIEFGSNFKDLGANLVACYRNPAEALADALLPSYVGIVSAQVYRRFGDRADPTLAWRAHRRLLSAMSWLPDNPMDTAQYKRALIRSLSDE</sequence>
<proteinExistence type="predicted"/>
<comment type="caution">
    <text evidence="1">The sequence shown here is derived from an EMBL/GenBank/DDBJ whole genome shotgun (WGS) entry which is preliminary data.</text>
</comment>
<evidence type="ECO:0000313" key="2">
    <source>
        <dbReference type="Proteomes" id="UP001198862"/>
    </source>
</evidence>
<reference evidence="1 2" key="1">
    <citation type="submission" date="2021-11" db="EMBL/GenBank/DDBJ databases">
        <authorList>
            <person name="Lee D.-H."/>
            <person name="Kim S.-B."/>
        </authorList>
    </citation>
    <scope>NUCLEOTIDE SEQUENCE [LARGE SCALE GENOMIC DNA]</scope>
    <source>
        <strain evidence="1 2">KCTC 52223</strain>
    </source>
</reference>
<keyword evidence="2" id="KW-1185">Reference proteome</keyword>